<protein>
    <submittedName>
        <fullName evidence="2">Uncharacterized protein</fullName>
    </submittedName>
</protein>
<proteinExistence type="predicted"/>
<feature type="transmembrane region" description="Helical" evidence="1">
    <location>
        <begin position="265"/>
        <end position="283"/>
    </location>
</feature>
<keyword evidence="1" id="KW-1133">Transmembrane helix</keyword>
<keyword evidence="1" id="KW-0812">Transmembrane</keyword>
<name>A0A223NTI5_9SPHI</name>
<dbReference type="KEGG" id="muc:MuYL_1311"/>
<dbReference type="AlphaFoldDB" id="A0A223NTI5"/>
<evidence type="ECO:0000313" key="2">
    <source>
        <dbReference type="EMBL" id="ASU33209.1"/>
    </source>
</evidence>
<sequence>MIFFSLFLFKISNLQAGAQQLIFILPILLLVGGILILINQFKAKIVIYDDRIRKVNVFTNKELLFSDVKGIRVGSKLILIESFTEYKLSIKNYSEFAGSEQVVDWLIENFTNLDKADLAEEKLLFLKDPDFGSTENEHDEKLKRARQVAIIYNVAGAVIGLPMIIFESPVLTALSLIYPLLGIVVMKFSGGLIKFISNKKRSVYPWVMFGFYIPALTLFIKGLLEFDILRYGHVWIIAVPIGVIVFFLLYATGFNKNTDAVKGQVIFMIVLSCFYGYGSTIQVNCEMDKAPPTLIHTKVYNKYTEYNKRTHYHFKLVSWDDDPAPKDIEVSQARFNRYLEGDGIEVYLRKGFLNIPWYTLSR</sequence>
<keyword evidence="3" id="KW-1185">Reference proteome</keyword>
<feature type="transmembrane region" description="Helical" evidence="1">
    <location>
        <begin position="203"/>
        <end position="220"/>
    </location>
</feature>
<feature type="transmembrane region" description="Helical" evidence="1">
    <location>
        <begin position="20"/>
        <end position="38"/>
    </location>
</feature>
<feature type="transmembrane region" description="Helical" evidence="1">
    <location>
        <begin position="232"/>
        <end position="253"/>
    </location>
</feature>
<dbReference type="EMBL" id="CP022743">
    <property type="protein sequence ID" value="ASU33209.1"/>
    <property type="molecule type" value="Genomic_DNA"/>
</dbReference>
<reference evidence="2 3" key="1">
    <citation type="submission" date="2017-08" db="EMBL/GenBank/DDBJ databases">
        <title>Complete genome sequence of Mucilaginibacter sp. strain BJC16-A31.</title>
        <authorList>
            <consortium name="Henan University of Science and Technology"/>
            <person name="You X."/>
        </authorList>
    </citation>
    <scope>NUCLEOTIDE SEQUENCE [LARGE SCALE GENOMIC DNA]</scope>
    <source>
        <strain evidence="2 3">BJC16-A31</strain>
    </source>
</reference>
<gene>
    <name evidence="2" type="ORF">MuYL_1311</name>
</gene>
<accession>A0A223NTI5</accession>
<evidence type="ECO:0000313" key="3">
    <source>
        <dbReference type="Proteomes" id="UP000215002"/>
    </source>
</evidence>
<evidence type="ECO:0000256" key="1">
    <source>
        <dbReference type="SAM" id="Phobius"/>
    </source>
</evidence>
<keyword evidence="1" id="KW-0472">Membrane</keyword>
<organism evidence="2 3">
    <name type="scientific">Mucilaginibacter xinganensis</name>
    <dbReference type="NCBI Taxonomy" id="1234841"/>
    <lineage>
        <taxon>Bacteria</taxon>
        <taxon>Pseudomonadati</taxon>
        <taxon>Bacteroidota</taxon>
        <taxon>Sphingobacteriia</taxon>
        <taxon>Sphingobacteriales</taxon>
        <taxon>Sphingobacteriaceae</taxon>
        <taxon>Mucilaginibacter</taxon>
    </lineage>
</organism>
<dbReference type="Proteomes" id="UP000215002">
    <property type="component" value="Chromosome"/>
</dbReference>
<feature type="transmembrane region" description="Helical" evidence="1">
    <location>
        <begin position="150"/>
        <end position="170"/>
    </location>
</feature>
<feature type="transmembrane region" description="Helical" evidence="1">
    <location>
        <begin position="176"/>
        <end position="196"/>
    </location>
</feature>